<dbReference type="Gene3D" id="3.30.565.10">
    <property type="entry name" value="Histidine kinase-like ATPase, C-terminal domain"/>
    <property type="match status" value="1"/>
</dbReference>
<dbReference type="STRING" id="1095778.SAMN04489842_1973"/>
<evidence type="ECO:0000256" key="2">
    <source>
        <dbReference type="ARBA" id="ARBA00012438"/>
    </source>
</evidence>
<sequence length="671" mass="76281">MSQSLQSLPDRPDASTTDDDVLGLEQSLEALQESSEFGGPVETLGSYESNDHLAAIYEGQDEQFATAVPFMRTGLERGDRCLYIADENEIDEVLSAMDDAGVDVDRALESGALTMHTAQDTYFRNGEFTPEDMIAFISDAIDDAREEYEGLRITGEMTWILGDDPELETLIEYEAKLNDLLPDSNGIALCQYNRNRFPAEVIRDVIKTHPHLVYENTVCQNFYYTPPEEFFGPEQPEQEVDRMMGTLLDRTRARTELTDRQEHLQRQNEITADPNRPFDEKLEGLFDLGCQQFDLELGGMARVDPDDDRIEIERVSDDHDYLEQGRELPLSETYCDAVFDEDQTVGLSLALEGDEEYADTEIHEDGGLRSYLGTRIEVDGDRDRTFFFVDPEGREEPFTADERTFLRLMGQWVEYELERQQREEELEQSIDRLEKSNERLEQFAYAASHDLQEPLRMVSSYLRLLESRYEDDLDDDGREFLEFAVDGADRMREMIEGLLAYSRVETAGEPLEPVDLDDVLDDVLDDLQLRIEESDATITRDPLPIIDGDGNQLRQVCQNLLANAIEYSGDEPPRIHVSAERSESDEATAEDEWIVSVHDEGIGIDPAETDRIFDVFDRLHSREEYDGAGIGLALCERIVERHDGRIWADSEPGEGSTFSIAFPCAGDSSPQ</sequence>
<evidence type="ECO:0000313" key="9">
    <source>
        <dbReference type="Proteomes" id="UP000198848"/>
    </source>
</evidence>
<dbReference type="EMBL" id="FNLC01000002">
    <property type="protein sequence ID" value="SDR00436.1"/>
    <property type="molecule type" value="Genomic_DNA"/>
</dbReference>
<proteinExistence type="predicted"/>
<name>A0A1H1FIX9_NATTX</name>
<dbReference type="GO" id="GO:0000155">
    <property type="term" value="F:phosphorelay sensor kinase activity"/>
    <property type="evidence" value="ECO:0007669"/>
    <property type="project" value="InterPro"/>
</dbReference>
<dbReference type="PROSITE" id="PS50109">
    <property type="entry name" value="HIS_KIN"/>
    <property type="match status" value="1"/>
</dbReference>
<dbReference type="RefSeq" id="WP_090380962.1">
    <property type="nucleotide sequence ID" value="NZ_FNLC01000002.1"/>
</dbReference>
<dbReference type="InterPro" id="IPR005467">
    <property type="entry name" value="His_kinase_dom"/>
</dbReference>
<dbReference type="InterPro" id="IPR036890">
    <property type="entry name" value="HATPase_C_sf"/>
</dbReference>
<dbReference type="Proteomes" id="UP000198848">
    <property type="component" value="Unassembled WGS sequence"/>
</dbReference>
<dbReference type="InterPro" id="IPR003594">
    <property type="entry name" value="HATPase_dom"/>
</dbReference>
<dbReference type="FunFam" id="3.30.565.10:FF:000006">
    <property type="entry name" value="Sensor histidine kinase WalK"/>
    <property type="match status" value="1"/>
</dbReference>
<evidence type="ECO:0000256" key="5">
    <source>
        <dbReference type="ARBA" id="ARBA00022777"/>
    </source>
</evidence>
<evidence type="ECO:0000256" key="6">
    <source>
        <dbReference type="SAM" id="MobiDB-lite"/>
    </source>
</evidence>
<dbReference type="CDD" id="cd00082">
    <property type="entry name" value="HisKA"/>
    <property type="match status" value="1"/>
</dbReference>
<dbReference type="InterPro" id="IPR036097">
    <property type="entry name" value="HisK_dim/P_sf"/>
</dbReference>
<dbReference type="SUPFAM" id="SSF55874">
    <property type="entry name" value="ATPase domain of HSP90 chaperone/DNA topoisomerase II/histidine kinase"/>
    <property type="match status" value="1"/>
</dbReference>
<dbReference type="SUPFAM" id="SSF55781">
    <property type="entry name" value="GAF domain-like"/>
    <property type="match status" value="1"/>
</dbReference>
<dbReference type="Gene3D" id="3.30.450.40">
    <property type="match status" value="1"/>
</dbReference>
<dbReference type="OrthoDB" id="106630at2157"/>
<feature type="region of interest" description="Disordered" evidence="6">
    <location>
        <begin position="1"/>
        <end position="22"/>
    </location>
</feature>
<dbReference type="Pfam" id="PF14417">
    <property type="entry name" value="MEDS"/>
    <property type="match status" value="1"/>
</dbReference>
<dbReference type="InterPro" id="IPR004358">
    <property type="entry name" value="Sig_transdc_His_kin-like_C"/>
</dbReference>
<organism evidence="8 9">
    <name type="scientific">Natronobacterium texcoconense</name>
    <dbReference type="NCBI Taxonomy" id="1095778"/>
    <lineage>
        <taxon>Archaea</taxon>
        <taxon>Methanobacteriati</taxon>
        <taxon>Methanobacteriota</taxon>
        <taxon>Stenosarchaea group</taxon>
        <taxon>Halobacteria</taxon>
        <taxon>Halobacteriales</taxon>
        <taxon>Natrialbaceae</taxon>
        <taxon>Natronobacterium</taxon>
    </lineage>
</organism>
<reference evidence="9" key="1">
    <citation type="submission" date="2016-10" db="EMBL/GenBank/DDBJ databases">
        <authorList>
            <person name="Varghese N."/>
            <person name="Submissions S."/>
        </authorList>
    </citation>
    <scope>NUCLEOTIDE SEQUENCE [LARGE SCALE GENOMIC DNA]</scope>
    <source>
        <strain evidence="9">DSM 24767</strain>
    </source>
</reference>
<protein>
    <recommendedName>
        <fullName evidence="2">histidine kinase</fullName>
        <ecNumber evidence="2">2.7.13.3</ecNumber>
    </recommendedName>
</protein>
<dbReference type="SMART" id="SM00387">
    <property type="entry name" value="HATPase_c"/>
    <property type="match status" value="1"/>
</dbReference>
<dbReference type="InterPro" id="IPR029016">
    <property type="entry name" value="GAF-like_dom_sf"/>
</dbReference>
<dbReference type="SUPFAM" id="SSF47384">
    <property type="entry name" value="Homodimeric domain of signal transducing histidine kinase"/>
    <property type="match status" value="1"/>
</dbReference>
<keyword evidence="9" id="KW-1185">Reference proteome</keyword>
<evidence type="ECO:0000256" key="1">
    <source>
        <dbReference type="ARBA" id="ARBA00000085"/>
    </source>
</evidence>
<dbReference type="SMART" id="SM00388">
    <property type="entry name" value="HisKA"/>
    <property type="match status" value="1"/>
</dbReference>
<evidence type="ECO:0000256" key="4">
    <source>
        <dbReference type="ARBA" id="ARBA00022679"/>
    </source>
</evidence>
<dbReference type="PANTHER" id="PTHR43304">
    <property type="entry name" value="PHYTOCHROME-LIKE PROTEIN CPH1"/>
    <property type="match status" value="1"/>
</dbReference>
<dbReference type="Pfam" id="PF00512">
    <property type="entry name" value="HisKA"/>
    <property type="match status" value="1"/>
</dbReference>
<dbReference type="PANTHER" id="PTHR43304:SF1">
    <property type="entry name" value="PAC DOMAIN-CONTAINING PROTEIN"/>
    <property type="match status" value="1"/>
</dbReference>
<evidence type="ECO:0000313" key="8">
    <source>
        <dbReference type="EMBL" id="SDR00436.1"/>
    </source>
</evidence>
<evidence type="ECO:0000259" key="7">
    <source>
        <dbReference type="PROSITE" id="PS50109"/>
    </source>
</evidence>
<dbReference type="InterPro" id="IPR025847">
    <property type="entry name" value="MEDS_domain"/>
</dbReference>
<dbReference type="InterPro" id="IPR003661">
    <property type="entry name" value="HisK_dim/P_dom"/>
</dbReference>
<comment type="catalytic activity">
    <reaction evidence="1">
        <text>ATP + protein L-histidine = ADP + protein N-phospho-L-histidine.</text>
        <dbReference type="EC" id="2.7.13.3"/>
    </reaction>
</comment>
<keyword evidence="5 8" id="KW-0418">Kinase</keyword>
<dbReference type="Pfam" id="PF02518">
    <property type="entry name" value="HATPase_c"/>
    <property type="match status" value="1"/>
</dbReference>
<keyword evidence="3" id="KW-0597">Phosphoprotein</keyword>
<dbReference type="InterPro" id="IPR052162">
    <property type="entry name" value="Sensor_kinase/Photoreceptor"/>
</dbReference>
<evidence type="ECO:0000256" key="3">
    <source>
        <dbReference type="ARBA" id="ARBA00022553"/>
    </source>
</evidence>
<gene>
    <name evidence="8" type="ORF">SAMN04489842_1973</name>
</gene>
<feature type="domain" description="Histidine kinase" evidence="7">
    <location>
        <begin position="446"/>
        <end position="666"/>
    </location>
</feature>
<accession>A0A1H1FIX9</accession>
<dbReference type="PRINTS" id="PR00344">
    <property type="entry name" value="BCTRLSENSOR"/>
</dbReference>
<keyword evidence="4" id="KW-0808">Transferase</keyword>
<dbReference type="Gene3D" id="1.10.287.130">
    <property type="match status" value="1"/>
</dbReference>
<dbReference type="AlphaFoldDB" id="A0A1H1FIX9"/>
<dbReference type="EC" id="2.7.13.3" evidence="2"/>